<evidence type="ECO:0000256" key="1">
    <source>
        <dbReference type="SAM" id="MobiDB-lite"/>
    </source>
</evidence>
<comment type="caution">
    <text evidence="2">The sequence shown here is derived from an EMBL/GenBank/DDBJ whole genome shotgun (WGS) entry which is preliminary data.</text>
</comment>
<dbReference type="AlphaFoldDB" id="A0A0V1KKM9"/>
<sequence>MEVEAGKGAEEMGKPFKGSASVATPGKLFLLIKLSFLLG</sequence>
<proteinExistence type="predicted"/>
<protein>
    <submittedName>
        <fullName evidence="2">Uncharacterized protein</fullName>
    </submittedName>
</protein>
<gene>
    <name evidence="2" type="ORF">T02_2308</name>
</gene>
<dbReference type="Proteomes" id="UP000054721">
    <property type="component" value="Unassembled WGS sequence"/>
</dbReference>
<evidence type="ECO:0000313" key="3">
    <source>
        <dbReference type="Proteomes" id="UP000054721"/>
    </source>
</evidence>
<feature type="compositionally biased region" description="Basic and acidic residues" evidence="1">
    <location>
        <begin position="1"/>
        <end position="14"/>
    </location>
</feature>
<feature type="region of interest" description="Disordered" evidence="1">
    <location>
        <begin position="1"/>
        <end position="20"/>
    </location>
</feature>
<organism evidence="2 3">
    <name type="scientific">Trichinella nativa</name>
    <dbReference type="NCBI Taxonomy" id="6335"/>
    <lineage>
        <taxon>Eukaryota</taxon>
        <taxon>Metazoa</taxon>
        <taxon>Ecdysozoa</taxon>
        <taxon>Nematoda</taxon>
        <taxon>Enoplea</taxon>
        <taxon>Dorylaimia</taxon>
        <taxon>Trichinellida</taxon>
        <taxon>Trichinellidae</taxon>
        <taxon>Trichinella</taxon>
    </lineage>
</organism>
<accession>A0A0V1KKM9</accession>
<evidence type="ECO:0000313" key="2">
    <source>
        <dbReference type="EMBL" id="KRZ47429.1"/>
    </source>
</evidence>
<reference evidence="2 3" key="1">
    <citation type="submission" date="2015-05" db="EMBL/GenBank/DDBJ databases">
        <title>Evolution of Trichinella species and genotypes.</title>
        <authorList>
            <person name="Korhonen P.K."/>
            <person name="Edoardo P."/>
            <person name="Giuseppe L.R."/>
            <person name="Gasser R.B."/>
        </authorList>
    </citation>
    <scope>NUCLEOTIDE SEQUENCE [LARGE SCALE GENOMIC DNA]</scope>
    <source>
        <strain evidence="2">ISS10</strain>
    </source>
</reference>
<dbReference type="EMBL" id="JYDW01000807">
    <property type="protein sequence ID" value="KRZ47429.1"/>
    <property type="molecule type" value="Genomic_DNA"/>
</dbReference>
<keyword evidence="3" id="KW-1185">Reference proteome</keyword>
<name>A0A0V1KKM9_9BILA</name>